<name>A0A8B6MBN0_METTU</name>
<feature type="region of interest" description="Disordered" evidence="1">
    <location>
        <begin position="35"/>
        <end position="57"/>
    </location>
</feature>
<protein>
    <submittedName>
        <fullName evidence="2">Uncharacterized protein</fullName>
    </submittedName>
</protein>
<evidence type="ECO:0000313" key="3">
    <source>
        <dbReference type="Proteomes" id="UP000485880"/>
    </source>
</evidence>
<evidence type="ECO:0000256" key="1">
    <source>
        <dbReference type="SAM" id="MobiDB-lite"/>
    </source>
</evidence>
<accession>A0A8B6MBN0</accession>
<keyword evidence="3" id="KW-1185">Reference proteome</keyword>
<dbReference type="Proteomes" id="UP000485880">
    <property type="component" value="Unassembled WGS sequence"/>
</dbReference>
<gene>
    <name evidence="2" type="ORF">MPC4_710002</name>
</gene>
<proteinExistence type="predicted"/>
<reference evidence="2 3" key="1">
    <citation type="submission" date="2019-05" db="EMBL/GenBank/DDBJ databases">
        <authorList>
            <person name="Farhan Ul Haque M."/>
        </authorList>
    </citation>
    <scope>NUCLEOTIDE SEQUENCE [LARGE SCALE GENOMIC DNA]</scope>
    <source>
        <strain evidence="2">2</strain>
    </source>
</reference>
<dbReference type="EMBL" id="CABFMQ020000133">
    <property type="protein sequence ID" value="VTZ52324.1"/>
    <property type="molecule type" value="Genomic_DNA"/>
</dbReference>
<organism evidence="2 3">
    <name type="scientific">Methylocella tundrae</name>
    <dbReference type="NCBI Taxonomy" id="227605"/>
    <lineage>
        <taxon>Bacteria</taxon>
        <taxon>Pseudomonadati</taxon>
        <taxon>Pseudomonadota</taxon>
        <taxon>Alphaproteobacteria</taxon>
        <taxon>Hyphomicrobiales</taxon>
        <taxon>Beijerinckiaceae</taxon>
        <taxon>Methylocella</taxon>
    </lineage>
</organism>
<dbReference type="AlphaFoldDB" id="A0A8B6MBN0"/>
<sequence length="57" mass="6447">MNKMRSDWAHLLVAWLGPPVNERTSNIWEPLEDRAQDGFEPNGEGAGLALSKRKYPP</sequence>
<comment type="caution">
    <text evidence="2">The sequence shown here is derived from an EMBL/GenBank/DDBJ whole genome shotgun (WGS) entry which is preliminary data.</text>
</comment>
<evidence type="ECO:0000313" key="2">
    <source>
        <dbReference type="EMBL" id="VTZ52324.1"/>
    </source>
</evidence>